<reference evidence="1" key="1">
    <citation type="submission" date="2018-05" db="EMBL/GenBank/DDBJ databases">
        <authorList>
            <person name="Lanie J.A."/>
            <person name="Ng W.-L."/>
            <person name="Kazmierczak K.M."/>
            <person name="Andrzejewski T.M."/>
            <person name="Davidsen T.M."/>
            <person name="Wayne K.J."/>
            <person name="Tettelin H."/>
            <person name="Glass J.I."/>
            <person name="Rusch D."/>
            <person name="Podicherti R."/>
            <person name="Tsui H.-C.T."/>
            <person name="Winkler M.E."/>
        </authorList>
    </citation>
    <scope>NUCLEOTIDE SEQUENCE</scope>
</reference>
<dbReference type="AlphaFoldDB" id="A0A383BBC7"/>
<dbReference type="EMBL" id="UINC01198941">
    <property type="protein sequence ID" value="SVE17131.1"/>
    <property type="molecule type" value="Genomic_DNA"/>
</dbReference>
<sequence length="59" mass="7166">MITRTWLNNPITPQAESFGYNPLQWAHDFEMELLENNREVFLRVYNTDVEEYWLETAND</sequence>
<organism evidence="1">
    <name type="scientific">marine metagenome</name>
    <dbReference type="NCBI Taxonomy" id="408172"/>
    <lineage>
        <taxon>unclassified sequences</taxon>
        <taxon>metagenomes</taxon>
        <taxon>ecological metagenomes</taxon>
    </lineage>
</organism>
<name>A0A383BBC7_9ZZZZ</name>
<evidence type="ECO:0000313" key="1">
    <source>
        <dbReference type="EMBL" id="SVE17131.1"/>
    </source>
</evidence>
<accession>A0A383BBC7</accession>
<gene>
    <name evidence="1" type="ORF">METZ01_LOCUS469985</name>
</gene>
<proteinExistence type="predicted"/>
<protein>
    <submittedName>
        <fullName evidence="1">Uncharacterized protein</fullName>
    </submittedName>
</protein>